<dbReference type="PANTHER" id="PTHR48100:SF51">
    <property type="entry name" value="PHOSPHOGLYCERATE MUTASE"/>
    <property type="match status" value="1"/>
</dbReference>
<dbReference type="SMART" id="SM00855">
    <property type="entry name" value="PGAM"/>
    <property type="match status" value="1"/>
</dbReference>
<dbReference type="InterPro" id="IPR050275">
    <property type="entry name" value="PGM_Phosphatase"/>
</dbReference>
<sequence>MVARAVHLVRHGEVHNPAGVVYGRLPGFRLSERGEAMAAMTAEGLAPLPVTRLIASPMLRTQQSAQPIADRFGIEIETDERVVEAWNRFEGRSLAWRSLVRSPKDWRLFANPGRPSWGEPFTDVVQRMRPAVMEALRTTPDGDVVIVSHQLPIWMVHRSVARKPLATDPRHRRCALSSVTSFALQGGRLVETGYRDPAAPLLAGAVDRGAT</sequence>
<keyword evidence="1" id="KW-0378">Hydrolase</keyword>
<dbReference type="Proteomes" id="UP001597347">
    <property type="component" value="Unassembled WGS sequence"/>
</dbReference>
<evidence type="ECO:0000313" key="1">
    <source>
        <dbReference type="EMBL" id="MFD1721233.1"/>
    </source>
</evidence>
<dbReference type="PANTHER" id="PTHR48100">
    <property type="entry name" value="BROAD-SPECIFICITY PHOSPHATASE YOR283W-RELATED"/>
    <property type="match status" value="1"/>
</dbReference>
<accession>A0ABW4LCG4</accession>
<dbReference type="EC" id="3.1.3.-" evidence="1"/>
<dbReference type="Pfam" id="PF00300">
    <property type="entry name" value="His_Phos_1"/>
    <property type="match status" value="1"/>
</dbReference>
<protein>
    <submittedName>
        <fullName evidence="1">Histidine phosphatase family protein</fullName>
        <ecNumber evidence="1">3.1.3.-</ecNumber>
    </submittedName>
</protein>
<dbReference type="SUPFAM" id="SSF53254">
    <property type="entry name" value="Phosphoglycerate mutase-like"/>
    <property type="match status" value="1"/>
</dbReference>
<dbReference type="Gene3D" id="3.40.50.1240">
    <property type="entry name" value="Phosphoglycerate mutase-like"/>
    <property type="match status" value="1"/>
</dbReference>
<name>A0ABW4LCG4_9MICO</name>
<organism evidence="1 2">
    <name type="scientific">Amnibacterium endophyticum</name>
    <dbReference type="NCBI Taxonomy" id="2109337"/>
    <lineage>
        <taxon>Bacteria</taxon>
        <taxon>Bacillati</taxon>
        <taxon>Actinomycetota</taxon>
        <taxon>Actinomycetes</taxon>
        <taxon>Micrococcales</taxon>
        <taxon>Microbacteriaceae</taxon>
        <taxon>Amnibacterium</taxon>
    </lineage>
</organism>
<dbReference type="EMBL" id="JBHUEA010000008">
    <property type="protein sequence ID" value="MFD1721233.1"/>
    <property type="molecule type" value="Genomic_DNA"/>
</dbReference>
<dbReference type="CDD" id="cd07067">
    <property type="entry name" value="HP_PGM_like"/>
    <property type="match status" value="1"/>
</dbReference>
<dbReference type="GO" id="GO:0016787">
    <property type="term" value="F:hydrolase activity"/>
    <property type="evidence" value="ECO:0007669"/>
    <property type="project" value="UniProtKB-KW"/>
</dbReference>
<proteinExistence type="predicted"/>
<gene>
    <name evidence="1" type="ORF">ACFSBI_06685</name>
</gene>
<comment type="caution">
    <text evidence="1">The sequence shown here is derived from an EMBL/GenBank/DDBJ whole genome shotgun (WGS) entry which is preliminary data.</text>
</comment>
<keyword evidence="2" id="KW-1185">Reference proteome</keyword>
<dbReference type="RefSeq" id="WP_377933285.1">
    <property type="nucleotide sequence ID" value="NZ_JBHUEA010000008.1"/>
</dbReference>
<dbReference type="InterPro" id="IPR029033">
    <property type="entry name" value="His_PPase_superfam"/>
</dbReference>
<reference evidence="2" key="1">
    <citation type="journal article" date="2019" name="Int. J. Syst. Evol. Microbiol.">
        <title>The Global Catalogue of Microorganisms (GCM) 10K type strain sequencing project: providing services to taxonomists for standard genome sequencing and annotation.</title>
        <authorList>
            <consortium name="The Broad Institute Genomics Platform"/>
            <consortium name="The Broad Institute Genome Sequencing Center for Infectious Disease"/>
            <person name="Wu L."/>
            <person name="Ma J."/>
        </authorList>
    </citation>
    <scope>NUCLEOTIDE SEQUENCE [LARGE SCALE GENOMIC DNA]</scope>
    <source>
        <strain evidence="2">CGMCC 1.12471</strain>
    </source>
</reference>
<dbReference type="InterPro" id="IPR013078">
    <property type="entry name" value="His_Pase_superF_clade-1"/>
</dbReference>
<evidence type="ECO:0000313" key="2">
    <source>
        <dbReference type="Proteomes" id="UP001597347"/>
    </source>
</evidence>